<accession>A0A9Q9IKV9</accession>
<dbReference type="EMBL" id="CP073767">
    <property type="protein sequence ID" value="UWZ57436.1"/>
    <property type="molecule type" value="Genomic_DNA"/>
</dbReference>
<dbReference type="KEGG" id="daur:Daura_15510"/>
<organism evidence="2 3">
    <name type="scientific">Dactylosporangium aurantiacum</name>
    <dbReference type="NCBI Taxonomy" id="35754"/>
    <lineage>
        <taxon>Bacteria</taxon>
        <taxon>Bacillati</taxon>
        <taxon>Actinomycetota</taxon>
        <taxon>Actinomycetes</taxon>
        <taxon>Micromonosporales</taxon>
        <taxon>Micromonosporaceae</taxon>
        <taxon>Dactylosporangium</taxon>
    </lineage>
</organism>
<keyword evidence="3" id="KW-1185">Reference proteome</keyword>
<dbReference type="Proteomes" id="UP001058003">
    <property type="component" value="Chromosome"/>
</dbReference>
<name>A0A9Q9IKV9_9ACTN</name>
<proteinExistence type="predicted"/>
<reference evidence="2" key="1">
    <citation type="submission" date="2021-04" db="EMBL/GenBank/DDBJ databases">
        <title>Dactylosporangium aurantiacum NRRL B-8018 full assembly.</title>
        <authorList>
            <person name="Hartkoorn R.C."/>
            <person name="Beaudoing E."/>
            <person name="Hot D."/>
        </authorList>
    </citation>
    <scope>NUCLEOTIDE SEQUENCE</scope>
    <source>
        <strain evidence="2">NRRL B-8018</strain>
    </source>
</reference>
<feature type="region of interest" description="Disordered" evidence="1">
    <location>
        <begin position="31"/>
        <end position="54"/>
    </location>
</feature>
<dbReference type="AlphaFoldDB" id="A0A9Q9IKV9"/>
<dbReference type="RefSeq" id="WP_156089623.1">
    <property type="nucleotide sequence ID" value="NZ_CP073767.1"/>
</dbReference>
<evidence type="ECO:0000313" key="3">
    <source>
        <dbReference type="Proteomes" id="UP001058003"/>
    </source>
</evidence>
<gene>
    <name evidence="2" type="ORF">Daura_15510</name>
</gene>
<sequence length="54" mass="6149">MVDDRAVPDTTRPRLRCPLCEGERFDHEDGRVSIRNGSTDQRGALPICRTHGER</sequence>
<evidence type="ECO:0000256" key="1">
    <source>
        <dbReference type="SAM" id="MobiDB-lite"/>
    </source>
</evidence>
<evidence type="ECO:0000313" key="2">
    <source>
        <dbReference type="EMBL" id="UWZ57436.1"/>
    </source>
</evidence>
<dbReference type="OrthoDB" id="3829405at2"/>
<protein>
    <submittedName>
        <fullName evidence="2">Uncharacterized protein</fullName>
    </submittedName>
</protein>